<dbReference type="Gene3D" id="3.40.50.720">
    <property type="entry name" value="NAD(P)-binding Rossmann-like Domain"/>
    <property type="match status" value="1"/>
</dbReference>
<proteinExistence type="inferred from homology"/>
<keyword evidence="4" id="KW-0443">Lipid metabolism</keyword>
<evidence type="ECO:0000256" key="5">
    <source>
        <dbReference type="SAM" id="MobiDB-lite"/>
    </source>
</evidence>
<sequence>MSDLLVDTVATVTGGSSGIGRSTPLEFAAHGASVVVVDVQATPQEDGTPTDDLIRERGGEATYVKCDVTSTDDIRIAVDEVERSRESTSWSTSSVSVPPCHCSS</sequence>
<dbReference type="InterPro" id="IPR036291">
    <property type="entry name" value="NAD(P)-bd_dom_sf"/>
</dbReference>
<evidence type="ECO:0000256" key="3">
    <source>
        <dbReference type="ARBA" id="ARBA00023027"/>
    </source>
</evidence>
<dbReference type="GO" id="GO:0016491">
    <property type="term" value="F:oxidoreductase activity"/>
    <property type="evidence" value="ECO:0007669"/>
    <property type="project" value="UniProtKB-KW"/>
</dbReference>
<comment type="similarity">
    <text evidence="1">Belongs to the short-chain dehydrogenases/reductases (SDR) family.</text>
</comment>
<keyword evidence="7" id="KW-1185">Reference proteome</keyword>
<keyword evidence="3" id="KW-0520">NAD</keyword>
<protein>
    <submittedName>
        <fullName evidence="6">SDR family NAD(P)-dependent oxidoreductase</fullName>
    </submittedName>
</protein>
<dbReference type="SUPFAM" id="SSF51735">
    <property type="entry name" value="NAD(P)-binding Rossmann-fold domains"/>
    <property type="match status" value="1"/>
</dbReference>
<evidence type="ECO:0000313" key="7">
    <source>
        <dbReference type="Proteomes" id="UP001596547"/>
    </source>
</evidence>
<evidence type="ECO:0000313" key="6">
    <source>
        <dbReference type="EMBL" id="MFC7319103.1"/>
    </source>
</evidence>
<dbReference type="EMBL" id="JBHTBF010000003">
    <property type="protein sequence ID" value="MFC7319103.1"/>
    <property type="molecule type" value="Genomic_DNA"/>
</dbReference>
<dbReference type="Proteomes" id="UP001596547">
    <property type="component" value="Unassembled WGS sequence"/>
</dbReference>
<comment type="caution">
    <text evidence="6">The sequence shown here is derived from an EMBL/GenBank/DDBJ whole genome shotgun (WGS) entry which is preliminary data.</text>
</comment>
<accession>A0ABD6AFQ7</accession>
<reference evidence="6 7" key="1">
    <citation type="journal article" date="2019" name="Int. J. Syst. Evol. Microbiol.">
        <title>The Global Catalogue of Microorganisms (GCM) 10K type strain sequencing project: providing services to taxonomists for standard genome sequencing and annotation.</title>
        <authorList>
            <consortium name="The Broad Institute Genomics Platform"/>
            <consortium name="The Broad Institute Genome Sequencing Center for Infectious Disease"/>
            <person name="Wu L."/>
            <person name="Ma J."/>
        </authorList>
    </citation>
    <scope>NUCLEOTIDE SEQUENCE [LARGE SCALE GENOMIC DNA]</scope>
    <source>
        <strain evidence="6 7">PSR21</strain>
    </source>
</reference>
<dbReference type="GeneID" id="79317706"/>
<feature type="region of interest" description="Disordered" evidence="5">
    <location>
        <begin position="83"/>
        <end position="104"/>
    </location>
</feature>
<dbReference type="AlphaFoldDB" id="A0ABD6AFQ7"/>
<dbReference type="PANTHER" id="PTHR43180:SF28">
    <property type="entry name" value="NAD(P)-BINDING ROSSMANN-FOLD SUPERFAMILY PROTEIN"/>
    <property type="match status" value="1"/>
</dbReference>
<evidence type="ECO:0000256" key="1">
    <source>
        <dbReference type="ARBA" id="ARBA00006484"/>
    </source>
</evidence>
<evidence type="ECO:0000256" key="2">
    <source>
        <dbReference type="ARBA" id="ARBA00023002"/>
    </source>
</evidence>
<gene>
    <name evidence="6" type="ORF">ACFQPE_20245</name>
</gene>
<dbReference type="Pfam" id="PF00106">
    <property type="entry name" value="adh_short"/>
    <property type="match status" value="1"/>
</dbReference>
<dbReference type="InterPro" id="IPR002347">
    <property type="entry name" value="SDR_fam"/>
</dbReference>
<dbReference type="PANTHER" id="PTHR43180">
    <property type="entry name" value="3-OXOACYL-(ACYL-CARRIER-PROTEIN) REDUCTASE (AFU_ORTHOLOGUE AFUA_6G11210)"/>
    <property type="match status" value="1"/>
</dbReference>
<keyword evidence="2" id="KW-0560">Oxidoreductase</keyword>
<dbReference type="RefSeq" id="WP_276306073.1">
    <property type="nucleotide sequence ID" value="NZ_CP119993.1"/>
</dbReference>
<evidence type="ECO:0000256" key="4">
    <source>
        <dbReference type="ARBA" id="ARBA00023098"/>
    </source>
</evidence>
<name>A0ABD6AFQ7_9EURY</name>
<feature type="compositionally biased region" description="Low complexity" evidence="5">
    <location>
        <begin position="87"/>
        <end position="104"/>
    </location>
</feature>
<dbReference type="GO" id="GO:0006629">
    <property type="term" value="P:lipid metabolic process"/>
    <property type="evidence" value="ECO:0007669"/>
    <property type="project" value="UniProtKB-KW"/>
</dbReference>
<organism evidence="6 7">
    <name type="scientific">Halomarina halobia</name>
    <dbReference type="NCBI Taxonomy" id="3033386"/>
    <lineage>
        <taxon>Archaea</taxon>
        <taxon>Methanobacteriati</taxon>
        <taxon>Methanobacteriota</taxon>
        <taxon>Stenosarchaea group</taxon>
        <taxon>Halobacteria</taxon>
        <taxon>Halobacteriales</taxon>
        <taxon>Natronomonadaceae</taxon>
        <taxon>Halomarina</taxon>
    </lineage>
</organism>